<dbReference type="Proteomes" id="UP001301350">
    <property type="component" value="Unassembled WGS sequence"/>
</dbReference>
<accession>A0AAV9J0Y2</accession>
<keyword evidence="2" id="KW-0863">Zinc-finger</keyword>
<proteinExistence type="predicted"/>
<organism evidence="6 7">
    <name type="scientific">Cyanidium caldarium</name>
    <name type="common">Red alga</name>
    <dbReference type="NCBI Taxonomy" id="2771"/>
    <lineage>
        <taxon>Eukaryota</taxon>
        <taxon>Rhodophyta</taxon>
        <taxon>Bangiophyceae</taxon>
        <taxon>Cyanidiales</taxon>
        <taxon>Cyanidiaceae</taxon>
        <taxon>Cyanidium</taxon>
    </lineage>
</organism>
<dbReference type="SUPFAM" id="SSF57903">
    <property type="entry name" value="FYVE/PHD zinc finger"/>
    <property type="match status" value="1"/>
</dbReference>
<gene>
    <name evidence="6" type="ORF">CDCA_CDCA16G4272</name>
</gene>
<evidence type="ECO:0000256" key="2">
    <source>
        <dbReference type="ARBA" id="ARBA00022771"/>
    </source>
</evidence>
<dbReference type="EMBL" id="JANCYW010000016">
    <property type="protein sequence ID" value="KAK4538247.1"/>
    <property type="molecule type" value="Genomic_DNA"/>
</dbReference>
<evidence type="ECO:0000256" key="4">
    <source>
        <dbReference type="SAM" id="MobiDB-lite"/>
    </source>
</evidence>
<dbReference type="Gene3D" id="3.30.40.10">
    <property type="entry name" value="Zinc/RING finger domain, C3HC4 (zinc finger)"/>
    <property type="match status" value="2"/>
</dbReference>
<keyword evidence="3" id="KW-0862">Zinc</keyword>
<name>A0AAV9J0Y2_CYACA</name>
<feature type="domain" description="Zinc finger PHD-type" evidence="5">
    <location>
        <begin position="71"/>
        <end position="134"/>
    </location>
</feature>
<dbReference type="InterPro" id="IPR055198">
    <property type="entry name" value="NSD_PHD"/>
</dbReference>
<dbReference type="InterPro" id="IPR013083">
    <property type="entry name" value="Znf_RING/FYVE/PHD"/>
</dbReference>
<evidence type="ECO:0000313" key="7">
    <source>
        <dbReference type="Proteomes" id="UP001301350"/>
    </source>
</evidence>
<evidence type="ECO:0000313" key="6">
    <source>
        <dbReference type="EMBL" id="KAK4538247.1"/>
    </source>
</evidence>
<reference evidence="6 7" key="1">
    <citation type="submission" date="2022-07" db="EMBL/GenBank/DDBJ databases">
        <title>Genome-wide signatures of adaptation to extreme environments.</title>
        <authorList>
            <person name="Cho C.H."/>
            <person name="Yoon H.S."/>
        </authorList>
    </citation>
    <scope>NUCLEOTIDE SEQUENCE [LARGE SCALE GENOMIC DNA]</scope>
    <source>
        <strain evidence="6 7">DBV 063 E5</strain>
    </source>
</reference>
<dbReference type="AlphaFoldDB" id="A0AAV9J0Y2"/>
<dbReference type="InterPro" id="IPR001965">
    <property type="entry name" value="Znf_PHD"/>
</dbReference>
<evidence type="ECO:0000256" key="3">
    <source>
        <dbReference type="ARBA" id="ARBA00022833"/>
    </source>
</evidence>
<dbReference type="InterPro" id="IPR011011">
    <property type="entry name" value="Znf_FYVE_PHD"/>
</dbReference>
<sequence>MNEEVTSPGSCVRCGTLLVHFKGDPTANWHARGHPILGNRLPDVGWWVCGGCAAALSRVAGATKPGHHDGFCALCGEDQARLQGCGRCVRSCCRRCFGRVLSEVELPTAVVSRGARWTKRVPLQVRTWLCPACRRERWLRKRLRDEFPSSSVDLDGTRRRRCVQAIREWSTDLSTLQYAHTHGAANPTMRLPSEGPCILSRPEPLQLSEEVLELLNAFRDRPPSPALQGVETVIQYQRAVYILYSALHEAWLAQQSHPQQHLLEVLPLSAVDLSDAEERFCFRCGARALPDEALVFCQVPGCGKAYHTGCVAVLGVPASEKSRVGWLCPWHFDENTGEYPVSVQCRTCPIAYHATPASASGTTADYRWAADKISCERCRVLLRPPAYPYRDTPAVTAVAPQLYGASETPRAKPAKPPRPSHGGHNKHGSAALQAQFAAARREGVLRIEEALQHGTALVVQTRTGPVIDATEEVREAYEQYERGNSGAVTGIMVTLKRAEGRALTMAELALEALRQGLYSTHGKTPHCTFAAYFSERRHRMRELHEPFVWFDWVDKGMVQWNAAGRG</sequence>
<evidence type="ECO:0000256" key="1">
    <source>
        <dbReference type="ARBA" id="ARBA00022723"/>
    </source>
</evidence>
<feature type="region of interest" description="Disordered" evidence="4">
    <location>
        <begin position="406"/>
        <end position="430"/>
    </location>
</feature>
<comment type="caution">
    <text evidence="6">The sequence shown here is derived from an EMBL/GenBank/DDBJ whole genome shotgun (WGS) entry which is preliminary data.</text>
</comment>
<dbReference type="SMART" id="SM00249">
    <property type="entry name" value="PHD"/>
    <property type="match status" value="2"/>
</dbReference>
<protein>
    <recommendedName>
        <fullName evidence="5">Zinc finger PHD-type domain-containing protein</fullName>
    </recommendedName>
</protein>
<keyword evidence="7" id="KW-1185">Reference proteome</keyword>
<dbReference type="Pfam" id="PF22908">
    <property type="entry name" value="PHD_NSD"/>
    <property type="match status" value="1"/>
</dbReference>
<keyword evidence="1" id="KW-0479">Metal-binding</keyword>
<feature type="domain" description="Zinc finger PHD-type" evidence="5">
    <location>
        <begin position="280"/>
        <end position="332"/>
    </location>
</feature>
<dbReference type="GO" id="GO:0008270">
    <property type="term" value="F:zinc ion binding"/>
    <property type="evidence" value="ECO:0007669"/>
    <property type="project" value="UniProtKB-KW"/>
</dbReference>
<evidence type="ECO:0000259" key="5">
    <source>
        <dbReference type="SMART" id="SM00249"/>
    </source>
</evidence>